<dbReference type="Proteomes" id="UP000184029">
    <property type="component" value="Unassembled WGS sequence"/>
</dbReference>
<dbReference type="Gene3D" id="1.10.10.10">
    <property type="entry name" value="Winged helix-like DNA-binding domain superfamily/Winged helix DNA-binding domain"/>
    <property type="match status" value="1"/>
</dbReference>
<evidence type="ECO:0000313" key="3">
    <source>
        <dbReference type="Proteomes" id="UP000184029"/>
    </source>
</evidence>
<gene>
    <name evidence="2" type="ORF">SAMN02745208_02959</name>
</gene>
<dbReference type="InterPro" id="IPR036388">
    <property type="entry name" value="WH-like_DNA-bd_sf"/>
</dbReference>
<name>A0A8B4C131_HEYCO</name>
<reference evidence="2 3" key="1">
    <citation type="submission" date="2016-11" db="EMBL/GenBank/DDBJ databases">
        <authorList>
            <person name="Varghese N."/>
            <person name="Submissions S."/>
        </authorList>
    </citation>
    <scope>NUCLEOTIDE SEQUENCE [LARGE SCALE GENOMIC DNA]</scope>
    <source>
        <strain evidence="2 3">DSM 1</strain>
    </source>
</reference>
<proteinExistence type="predicted"/>
<dbReference type="Pfam" id="PF08279">
    <property type="entry name" value="HTH_11"/>
    <property type="match status" value="1"/>
</dbReference>
<comment type="caution">
    <text evidence="2">The sequence shown here is derived from an EMBL/GenBank/DDBJ whole genome shotgun (WGS) entry which is preliminary data.</text>
</comment>
<evidence type="ECO:0000259" key="1">
    <source>
        <dbReference type="Pfam" id="PF08279"/>
    </source>
</evidence>
<dbReference type="InterPro" id="IPR013196">
    <property type="entry name" value="HTH_11"/>
</dbReference>
<dbReference type="InterPro" id="IPR036390">
    <property type="entry name" value="WH_DNA-bd_sf"/>
</dbReference>
<sequence>MQKKFSKRGCFETAEAPFFVYRSIKMNGQQGSERGIKALISNRQKQILWLLQKSDGPLNAKAIGERLGISDRTVREEIRQIQQKSDELGVKWK</sequence>
<dbReference type="GeneID" id="29813349"/>
<accession>A0A8B4C131</accession>
<evidence type="ECO:0000313" key="2">
    <source>
        <dbReference type="EMBL" id="SHF95297.1"/>
    </source>
</evidence>
<dbReference type="EMBL" id="FQUB01000100">
    <property type="protein sequence ID" value="SHF95297.1"/>
    <property type="molecule type" value="Genomic_DNA"/>
</dbReference>
<dbReference type="RefSeq" id="WP_017552572.1">
    <property type="nucleotide sequence ID" value="NZ_ALAS01000261.1"/>
</dbReference>
<protein>
    <submittedName>
        <fullName evidence="2">HTH domain-containing protein</fullName>
    </submittedName>
</protein>
<organism evidence="2 3">
    <name type="scientific">Heyndrickxia coagulans DSM 1 = ATCC 7050</name>
    <dbReference type="NCBI Taxonomy" id="1121088"/>
    <lineage>
        <taxon>Bacteria</taxon>
        <taxon>Bacillati</taxon>
        <taxon>Bacillota</taxon>
        <taxon>Bacilli</taxon>
        <taxon>Bacillales</taxon>
        <taxon>Bacillaceae</taxon>
        <taxon>Heyndrickxia</taxon>
    </lineage>
</organism>
<dbReference type="AlphaFoldDB" id="A0A8B4C131"/>
<dbReference type="KEGG" id="bcoa:BF29_2918"/>
<dbReference type="SUPFAM" id="SSF46785">
    <property type="entry name" value="Winged helix' DNA-binding domain"/>
    <property type="match status" value="1"/>
</dbReference>
<feature type="domain" description="Helix-turn-helix type 11" evidence="1">
    <location>
        <begin position="43"/>
        <end position="84"/>
    </location>
</feature>